<dbReference type="RefSeq" id="WP_183750062.1">
    <property type="nucleotide sequence ID" value="NZ_JACICC010000001.1"/>
</dbReference>
<organism evidence="1 2">
    <name type="scientific">Pseudochelatococcus contaminans</name>
    <dbReference type="NCBI Taxonomy" id="1538103"/>
    <lineage>
        <taxon>Bacteria</taxon>
        <taxon>Pseudomonadati</taxon>
        <taxon>Pseudomonadota</taxon>
        <taxon>Alphaproteobacteria</taxon>
        <taxon>Hyphomicrobiales</taxon>
        <taxon>Chelatococcaceae</taxon>
        <taxon>Pseudochelatococcus</taxon>
    </lineage>
</organism>
<dbReference type="EMBL" id="JACICC010000001">
    <property type="protein sequence ID" value="MBB3808010.1"/>
    <property type="molecule type" value="Genomic_DNA"/>
</dbReference>
<gene>
    <name evidence="1" type="ORF">FHS81_000064</name>
</gene>
<evidence type="ECO:0000313" key="1">
    <source>
        <dbReference type="EMBL" id="MBB3808010.1"/>
    </source>
</evidence>
<proteinExistence type="predicted"/>
<dbReference type="InterPro" id="IPR010845">
    <property type="entry name" value="FlaF"/>
</dbReference>
<reference evidence="1 2" key="1">
    <citation type="submission" date="2020-08" db="EMBL/GenBank/DDBJ databases">
        <title>Genomic Encyclopedia of Type Strains, Phase IV (KMG-IV): sequencing the most valuable type-strain genomes for metagenomic binning, comparative biology and taxonomic classification.</title>
        <authorList>
            <person name="Goeker M."/>
        </authorList>
    </citation>
    <scope>NUCLEOTIDE SEQUENCE [LARGE SCALE GENOMIC DNA]</scope>
    <source>
        <strain evidence="1 2">DSM 28760</strain>
    </source>
</reference>
<keyword evidence="2" id="KW-1185">Reference proteome</keyword>
<dbReference type="Proteomes" id="UP000537592">
    <property type="component" value="Unassembled WGS sequence"/>
</dbReference>
<accession>A0A7W6EE79</accession>
<keyword evidence="1" id="KW-0966">Cell projection</keyword>
<dbReference type="GO" id="GO:0044781">
    <property type="term" value="P:bacterial-type flagellum organization"/>
    <property type="evidence" value="ECO:0007669"/>
    <property type="project" value="InterPro"/>
</dbReference>
<dbReference type="NCBIfam" id="NF009434">
    <property type="entry name" value="PRK12793.1"/>
    <property type="match status" value="1"/>
</dbReference>
<dbReference type="AlphaFoldDB" id="A0A7W6EE79"/>
<keyword evidence="1" id="KW-0282">Flagellum</keyword>
<dbReference type="Pfam" id="PF07309">
    <property type="entry name" value="FlaF"/>
    <property type="match status" value="1"/>
</dbReference>
<comment type="caution">
    <text evidence="1">The sequence shown here is derived from an EMBL/GenBank/DDBJ whole genome shotgun (WGS) entry which is preliminary data.</text>
</comment>
<protein>
    <submittedName>
        <fullName evidence="1">Flagellar protein FlaF</fullName>
    </submittedName>
</protein>
<keyword evidence="1" id="KW-0969">Cilium</keyword>
<evidence type="ECO:0000313" key="2">
    <source>
        <dbReference type="Proteomes" id="UP000537592"/>
    </source>
</evidence>
<sequence>MYMLSYGEVVENDPQVVRSSERQAFDIVIELLEDVASKGPESPERRLALTRVMELWQFLIDDLIHPDNALPDELRGLLISIGSWILQETRRVQYGEVEDISGIISVNKLIRDGLK</sequence>
<name>A0A7W6EE79_9HYPH</name>